<dbReference type="EnsemblPlants" id="ORGLA02G0233100.1">
    <property type="protein sequence ID" value="ORGLA02G0233100.1"/>
    <property type="gene ID" value="ORGLA02G0233100"/>
</dbReference>
<evidence type="ECO:0000313" key="2">
    <source>
        <dbReference type="Proteomes" id="UP000007306"/>
    </source>
</evidence>
<dbReference type="Gramene" id="ORGLA02G0233100.1">
    <property type="protein sequence ID" value="ORGLA02G0233100.1"/>
    <property type="gene ID" value="ORGLA02G0233100"/>
</dbReference>
<organism evidence="1 2">
    <name type="scientific">Oryza glaberrima</name>
    <name type="common">African rice</name>
    <dbReference type="NCBI Taxonomy" id="4538"/>
    <lineage>
        <taxon>Eukaryota</taxon>
        <taxon>Viridiplantae</taxon>
        <taxon>Streptophyta</taxon>
        <taxon>Embryophyta</taxon>
        <taxon>Tracheophyta</taxon>
        <taxon>Spermatophyta</taxon>
        <taxon>Magnoliopsida</taxon>
        <taxon>Liliopsida</taxon>
        <taxon>Poales</taxon>
        <taxon>Poaceae</taxon>
        <taxon>BOP clade</taxon>
        <taxon>Oryzoideae</taxon>
        <taxon>Oryzeae</taxon>
        <taxon>Oryzinae</taxon>
        <taxon>Oryza</taxon>
    </lineage>
</organism>
<reference evidence="1" key="1">
    <citation type="submission" date="2015-06" db="UniProtKB">
        <authorList>
            <consortium name="EnsemblPlants"/>
        </authorList>
    </citation>
    <scope>IDENTIFICATION</scope>
</reference>
<dbReference type="OMA" id="PLFACYM"/>
<proteinExistence type="predicted"/>
<keyword evidence="2" id="KW-1185">Reference proteome</keyword>
<accession>I1P2X5</accession>
<reference evidence="1 2" key="2">
    <citation type="submission" date="2018-04" db="EMBL/GenBank/DDBJ databases">
        <title>OglaRS2 (Oryza glaberrima Reference Sequence Version 2).</title>
        <authorList>
            <person name="Zhang J."/>
            <person name="Kudrna D."/>
            <person name="Lee S."/>
            <person name="Talag J."/>
            <person name="Rajasekar S."/>
            <person name="Wing R.A."/>
        </authorList>
    </citation>
    <scope>NUCLEOTIDE SEQUENCE [LARGE SCALE GENOMIC DNA]</scope>
    <source>
        <strain evidence="1 2">cv. IRGC 96717</strain>
    </source>
</reference>
<dbReference type="HOGENOM" id="CLU_162957_0_0_1"/>
<protein>
    <submittedName>
        <fullName evidence="1">Uncharacterized protein</fullName>
    </submittedName>
</protein>
<sequence>MALSSSPCTKAATYTLANHARSQDTELPKAHANPNLFPNSKPMILHLPLFACYMWFGFAKLLDCFSSEILENDLFFGGKIEVVQSSGPKLTCMIVVIEIQQRNICKIILATIMPCLGVKDESFHA</sequence>
<dbReference type="AlphaFoldDB" id="I1P2X5"/>
<evidence type="ECO:0000313" key="1">
    <source>
        <dbReference type="EnsemblPlants" id="ORGLA02G0233100.1"/>
    </source>
</evidence>
<name>I1P2X5_ORYGL</name>
<dbReference type="Proteomes" id="UP000007306">
    <property type="component" value="Chromosome 2"/>
</dbReference>